<evidence type="ECO:0000313" key="1">
    <source>
        <dbReference type="EMBL" id="SVD22136.1"/>
    </source>
</evidence>
<sequence length="132" mass="14597">MPAILSLIIFQGCATPKEQLLGAEEQVKLRSMQSRAFDTTEKKKTLRTIIATMQDLGFVIDKADEVLGTVSGTKLDGYSLRLTVSVRPKGESQLIIRANAQYNISAVESPEPYQNFFTSLEKAMFLTAHAVE</sequence>
<dbReference type="EMBL" id="UINC01137035">
    <property type="protein sequence ID" value="SVD22136.1"/>
    <property type="molecule type" value="Genomic_DNA"/>
</dbReference>
<reference evidence="1" key="1">
    <citation type="submission" date="2018-05" db="EMBL/GenBank/DDBJ databases">
        <authorList>
            <person name="Lanie J.A."/>
            <person name="Ng W.-L."/>
            <person name="Kazmierczak K.M."/>
            <person name="Andrzejewski T.M."/>
            <person name="Davidsen T.M."/>
            <person name="Wayne K.J."/>
            <person name="Tettelin H."/>
            <person name="Glass J.I."/>
            <person name="Rusch D."/>
            <person name="Podicherti R."/>
            <person name="Tsui H.-C.T."/>
            <person name="Winkler M.E."/>
        </authorList>
    </citation>
    <scope>NUCLEOTIDE SEQUENCE</scope>
</reference>
<organism evidence="1">
    <name type="scientific">marine metagenome</name>
    <dbReference type="NCBI Taxonomy" id="408172"/>
    <lineage>
        <taxon>unclassified sequences</taxon>
        <taxon>metagenomes</taxon>
        <taxon>ecological metagenomes</taxon>
    </lineage>
</organism>
<protein>
    <submittedName>
        <fullName evidence="1">Uncharacterized protein</fullName>
    </submittedName>
</protein>
<dbReference type="AlphaFoldDB" id="A0A382TJ97"/>
<accession>A0A382TJ97</accession>
<gene>
    <name evidence="1" type="ORF">METZ01_LOCUS374990</name>
</gene>
<name>A0A382TJ97_9ZZZZ</name>
<proteinExistence type="predicted"/>